<gene>
    <name evidence="1" type="ORF">MLD38_035320</name>
</gene>
<reference evidence="2" key="1">
    <citation type="journal article" date="2023" name="Front. Plant Sci.">
        <title>Chromosomal-level genome assembly of Melastoma candidum provides insights into trichome evolution.</title>
        <authorList>
            <person name="Zhong Y."/>
            <person name="Wu W."/>
            <person name="Sun C."/>
            <person name="Zou P."/>
            <person name="Liu Y."/>
            <person name="Dai S."/>
            <person name="Zhou R."/>
        </authorList>
    </citation>
    <scope>NUCLEOTIDE SEQUENCE [LARGE SCALE GENOMIC DNA]</scope>
</reference>
<keyword evidence="2" id="KW-1185">Reference proteome</keyword>
<organism evidence="1 2">
    <name type="scientific">Melastoma candidum</name>
    <dbReference type="NCBI Taxonomy" id="119954"/>
    <lineage>
        <taxon>Eukaryota</taxon>
        <taxon>Viridiplantae</taxon>
        <taxon>Streptophyta</taxon>
        <taxon>Embryophyta</taxon>
        <taxon>Tracheophyta</taxon>
        <taxon>Spermatophyta</taxon>
        <taxon>Magnoliopsida</taxon>
        <taxon>eudicotyledons</taxon>
        <taxon>Gunneridae</taxon>
        <taxon>Pentapetalae</taxon>
        <taxon>rosids</taxon>
        <taxon>malvids</taxon>
        <taxon>Myrtales</taxon>
        <taxon>Melastomataceae</taxon>
        <taxon>Melastomatoideae</taxon>
        <taxon>Melastomateae</taxon>
        <taxon>Melastoma</taxon>
    </lineage>
</organism>
<sequence length="152" mass="16298">MATIRLAFVLLCIISISGISDAIFEHKSVVIKNDLGSGLLLALRCLSADDDLGNQLVPPGETWGFHFRTTFPGTTLFHCGFKWALADEKKFAVYETTTAVTCARNVHGAYSATASVSAEMRLPRPNAPLGSVAGRLQPRTTGKPAEHNPNNG</sequence>
<accession>A0ACB9LGB5</accession>
<evidence type="ECO:0000313" key="1">
    <source>
        <dbReference type="EMBL" id="KAI4310336.1"/>
    </source>
</evidence>
<protein>
    <submittedName>
        <fullName evidence="1">Uncharacterized protein</fullName>
    </submittedName>
</protein>
<dbReference type="EMBL" id="CM042890">
    <property type="protein sequence ID" value="KAI4310336.1"/>
    <property type="molecule type" value="Genomic_DNA"/>
</dbReference>
<proteinExistence type="predicted"/>
<comment type="caution">
    <text evidence="1">The sequence shown here is derived from an EMBL/GenBank/DDBJ whole genome shotgun (WGS) entry which is preliminary data.</text>
</comment>
<dbReference type="Proteomes" id="UP001057402">
    <property type="component" value="Chromosome 11"/>
</dbReference>
<evidence type="ECO:0000313" key="2">
    <source>
        <dbReference type="Proteomes" id="UP001057402"/>
    </source>
</evidence>
<name>A0ACB9LGB5_9MYRT</name>